<dbReference type="InterPro" id="IPR000719">
    <property type="entry name" value="Prot_kinase_dom"/>
</dbReference>
<sequence>MIAELSESSTQTGPKGTWRWMAPELCLVEGARPSYETDIWACGCLFIEVWCSILPYHLKTNQQQFFLAVNAGEGPCAACPANMPDFVWTRVVECCNFDPRQRPLPSDITRSLAEGMPPPTAKFRSLIEVGARVLSVAWFPDGIRVVVGCRDGSIHVLNLVTGATLLRLVGHTDEVRQVAVSPNGRLVASCSDDLSIRLWDGETGLLINTPMIAHTNGVWSVAFSPSGRHIVSGSYDQSIRIWSTETCTTALLPIHGHTNRVESVAYSPDGSRIVSGSWDGTVRVWDARTGDPILTLHGHTDYVLSVAYSPDGLRIVSGSDDRTVRIWDATTGHVVGIPLKGHSGWVLSVAYSPSGTRVVSGSDDRTIRIWDAVTGASIAMIRGHTHHVHSVAFSPDGKRLASASDDSTVRIWDATDDWRRWDT</sequence>
<feature type="repeat" description="WD" evidence="3">
    <location>
        <begin position="211"/>
        <end position="246"/>
    </location>
</feature>
<gene>
    <name evidence="5" type="ORF">EXIGLDRAFT_198151</name>
</gene>
<protein>
    <submittedName>
        <fullName evidence="5">WD40 repeat-like protein</fullName>
    </submittedName>
</protein>
<dbReference type="InterPro" id="IPR001680">
    <property type="entry name" value="WD40_rpt"/>
</dbReference>
<dbReference type="InterPro" id="IPR036322">
    <property type="entry name" value="WD40_repeat_dom_sf"/>
</dbReference>
<evidence type="ECO:0000313" key="6">
    <source>
        <dbReference type="Proteomes" id="UP000077266"/>
    </source>
</evidence>
<dbReference type="Pfam" id="PF00400">
    <property type="entry name" value="WD40"/>
    <property type="match status" value="7"/>
</dbReference>
<organism evidence="5 6">
    <name type="scientific">Exidia glandulosa HHB12029</name>
    <dbReference type="NCBI Taxonomy" id="1314781"/>
    <lineage>
        <taxon>Eukaryota</taxon>
        <taxon>Fungi</taxon>
        <taxon>Dikarya</taxon>
        <taxon>Basidiomycota</taxon>
        <taxon>Agaricomycotina</taxon>
        <taxon>Agaricomycetes</taxon>
        <taxon>Auriculariales</taxon>
        <taxon>Exidiaceae</taxon>
        <taxon>Exidia</taxon>
    </lineage>
</organism>
<feature type="domain" description="Protein kinase" evidence="4">
    <location>
        <begin position="1"/>
        <end position="116"/>
    </location>
</feature>
<dbReference type="PROSITE" id="PS50082">
    <property type="entry name" value="WD_REPEATS_2"/>
    <property type="match status" value="6"/>
</dbReference>
<feature type="repeat" description="WD" evidence="3">
    <location>
        <begin position="254"/>
        <end position="295"/>
    </location>
</feature>
<dbReference type="InterPro" id="IPR020472">
    <property type="entry name" value="WD40_PAC1"/>
</dbReference>
<dbReference type="CDD" id="cd00200">
    <property type="entry name" value="WD40"/>
    <property type="match status" value="1"/>
</dbReference>
<dbReference type="InterPro" id="IPR015943">
    <property type="entry name" value="WD40/YVTN_repeat-like_dom_sf"/>
</dbReference>
<dbReference type="PROSITE" id="PS50011">
    <property type="entry name" value="PROTEIN_KINASE_DOM"/>
    <property type="match status" value="1"/>
</dbReference>
<dbReference type="InterPro" id="IPR011009">
    <property type="entry name" value="Kinase-like_dom_sf"/>
</dbReference>
<dbReference type="GO" id="GO:0005524">
    <property type="term" value="F:ATP binding"/>
    <property type="evidence" value="ECO:0007669"/>
    <property type="project" value="InterPro"/>
</dbReference>
<dbReference type="Gene3D" id="1.10.510.10">
    <property type="entry name" value="Transferase(Phosphotransferase) domain 1"/>
    <property type="match status" value="1"/>
</dbReference>
<dbReference type="SUPFAM" id="SSF56112">
    <property type="entry name" value="Protein kinase-like (PK-like)"/>
    <property type="match status" value="1"/>
</dbReference>
<dbReference type="Pfam" id="PF00069">
    <property type="entry name" value="Pkinase"/>
    <property type="match status" value="1"/>
</dbReference>
<dbReference type="GO" id="GO:0004672">
    <property type="term" value="F:protein kinase activity"/>
    <property type="evidence" value="ECO:0007669"/>
    <property type="project" value="InterPro"/>
</dbReference>
<feature type="repeat" description="WD" evidence="3">
    <location>
        <begin position="381"/>
        <end position="413"/>
    </location>
</feature>
<dbReference type="InParanoid" id="A0A165MWM2"/>
<evidence type="ECO:0000313" key="5">
    <source>
        <dbReference type="EMBL" id="KZV99867.1"/>
    </source>
</evidence>
<keyword evidence="1 3" id="KW-0853">WD repeat</keyword>
<evidence type="ECO:0000259" key="4">
    <source>
        <dbReference type="PROSITE" id="PS50011"/>
    </source>
</evidence>
<dbReference type="EMBL" id="KV425905">
    <property type="protein sequence ID" value="KZV99867.1"/>
    <property type="molecule type" value="Genomic_DNA"/>
</dbReference>
<dbReference type="PRINTS" id="PR00320">
    <property type="entry name" value="GPROTEINBRPT"/>
</dbReference>
<feature type="repeat" description="WD" evidence="3">
    <location>
        <begin position="339"/>
        <end position="380"/>
    </location>
</feature>
<evidence type="ECO:0000256" key="1">
    <source>
        <dbReference type="ARBA" id="ARBA00022574"/>
    </source>
</evidence>
<dbReference type="InterPro" id="IPR019775">
    <property type="entry name" value="WD40_repeat_CS"/>
</dbReference>
<dbReference type="OrthoDB" id="674604at2759"/>
<dbReference type="AlphaFoldDB" id="A0A165MWM2"/>
<dbReference type="SMART" id="SM00320">
    <property type="entry name" value="WD40"/>
    <property type="match status" value="7"/>
</dbReference>
<name>A0A165MWM2_EXIGL</name>
<keyword evidence="2" id="KW-0677">Repeat</keyword>
<accession>A0A165MWM2</accession>
<evidence type="ECO:0000256" key="3">
    <source>
        <dbReference type="PROSITE-ProRule" id="PRU00221"/>
    </source>
</evidence>
<reference evidence="5 6" key="1">
    <citation type="journal article" date="2016" name="Mol. Biol. Evol.">
        <title>Comparative Genomics of Early-Diverging Mushroom-Forming Fungi Provides Insights into the Origins of Lignocellulose Decay Capabilities.</title>
        <authorList>
            <person name="Nagy L.G."/>
            <person name="Riley R."/>
            <person name="Tritt A."/>
            <person name="Adam C."/>
            <person name="Daum C."/>
            <person name="Floudas D."/>
            <person name="Sun H."/>
            <person name="Yadav J.S."/>
            <person name="Pangilinan J."/>
            <person name="Larsson K.H."/>
            <person name="Matsuura K."/>
            <person name="Barry K."/>
            <person name="Labutti K."/>
            <person name="Kuo R."/>
            <person name="Ohm R.A."/>
            <person name="Bhattacharya S.S."/>
            <person name="Shirouzu T."/>
            <person name="Yoshinaga Y."/>
            <person name="Martin F.M."/>
            <person name="Grigoriev I.V."/>
            <person name="Hibbett D.S."/>
        </authorList>
    </citation>
    <scope>NUCLEOTIDE SEQUENCE [LARGE SCALE GENOMIC DNA]</scope>
    <source>
        <strain evidence="5 6">HHB12029</strain>
    </source>
</reference>
<dbReference type="SUPFAM" id="SSF50978">
    <property type="entry name" value="WD40 repeat-like"/>
    <property type="match status" value="1"/>
</dbReference>
<dbReference type="Proteomes" id="UP000077266">
    <property type="component" value="Unassembled WGS sequence"/>
</dbReference>
<evidence type="ECO:0000256" key="2">
    <source>
        <dbReference type="ARBA" id="ARBA00022737"/>
    </source>
</evidence>
<dbReference type="PANTHER" id="PTHR19848:SF8">
    <property type="entry name" value="F-BOX AND WD REPEAT DOMAIN CONTAINING 7"/>
    <property type="match status" value="1"/>
</dbReference>
<dbReference type="PROSITE" id="PS50294">
    <property type="entry name" value="WD_REPEATS_REGION"/>
    <property type="match status" value="6"/>
</dbReference>
<proteinExistence type="predicted"/>
<feature type="repeat" description="WD" evidence="3">
    <location>
        <begin position="168"/>
        <end position="209"/>
    </location>
</feature>
<dbReference type="PROSITE" id="PS00678">
    <property type="entry name" value="WD_REPEATS_1"/>
    <property type="match status" value="2"/>
</dbReference>
<dbReference type="PANTHER" id="PTHR19848">
    <property type="entry name" value="WD40 REPEAT PROTEIN"/>
    <property type="match status" value="1"/>
</dbReference>
<feature type="repeat" description="WD" evidence="3">
    <location>
        <begin position="296"/>
        <end position="337"/>
    </location>
</feature>
<dbReference type="STRING" id="1314781.A0A165MWM2"/>
<keyword evidence="6" id="KW-1185">Reference proteome</keyword>
<dbReference type="Gene3D" id="2.130.10.10">
    <property type="entry name" value="YVTN repeat-like/Quinoprotein amine dehydrogenase"/>
    <property type="match status" value="3"/>
</dbReference>